<sequence>MRYSIQKTTIKQVQAVGGKAIKEAPRTGIIFAELSDAGASKLKALGCLVNSIGKTKAVITTPAPLVGEAIYTPQALIYAAGI</sequence>
<organism evidence="1">
    <name type="scientific">marine sediment metagenome</name>
    <dbReference type="NCBI Taxonomy" id="412755"/>
    <lineage>
        <taxon>unclassified sequences</taxon>
        <taxon>metagenomes</taxon>
        <taxon>ecological metagenomes</taxon>
    </lineage>
</organism>
<comment type="caution">
    <text evidence="1">The sequence shown here is derived from an EMBL/GenBank/DDBJ whole genome shotgun (WGS) entry which is preliminary data.</text>
</comment>
<dbReference type="AlphaFoldDB" id="X1QJY8"/>
<gene>
    <name evidence="1" type="ORF">S12H4_06307</name>
</gene>
<dbReference type="EMBL" id="BARW01002198">
    <property type="protein sequence ID" value="GAI68807.1"/>
    <property type="molecule type" value="Genomic_DNA"/>
</dbReference>
<name>X1QJY8_9ZZZZ</name>
<evidence type="ECO:0000313" key="1">
    <source>
        <dbReference type="EMBL" id="GAI68807.1"/>
    </source>
</evidence>
<accession>X1QJY8</accession>
<proteinExistence type="predicted"/>
<reference evidence="1" key="1">
    <citation type="journal article" date="2014" name="Front. Microbiol.">
        <title>High frequency of phylogenetically diverse reductive dehalogenase-homologous genes in deep subseafloor sedimentary metagenomes.</title>
        <authorList>
            <person name="Kawai M."/>
            <person name="Futagami T."/>
            <person name="Toyoda A."/>
            <person name="Takaki Y."/>
            <person name="Nishi S."/>
            <person name="Hori S."/>
            <person name="Arai W."/>
            <person name="Tsubouchi T."/>
            <person name="Morono Y."/>
            <person name="Uchiyama I."/>
            <person name="Ito T."/>
            <person name="Fujiyama A."/>
            <person name="Inagaki F."/>
            <person name="Takami H."/>
        </authorList>
    </citation>
    <scope>NUCLEOTIDE SEQUENCE</scope>
    <source>
        <strain evidence="1">Expedition CK06-06</strain>
    </source>
</reference>
<protein>
    <submittedName>
        <fullName evidence="1">Uncharacterized protein</fullName>
    </submittedName>
</protein>